<evidence type="ECO:0000313" key="4">
    <source>
        <dbReference type="Proteomes" id="UP000001366"/>
    </source>
</evidence>
<evidence type="ECO:0000256" key="1">
    <source>
        <dbReference type="SAM" id="Coils"/>
    </source>
</evidence>
<evidence type="ECO:0000256" key="2">
    <source>
        <dbReference type="SAM" id="Phobius"/>
    </source>
</evidence>
<proteinExistence type="predicted"/>
<dbReference type="InterPro" id="IPR007813">
    <property type="entry name" value="PilN"/>
</dbReference>
<evidence type="ECO:0000313" key="3">
    <source>
        <dbReference type="EMBL" id="ACO03224.1"/>
    </source>
</evidence>
<dbReference type="RefSeq" id="WP_012675463.1">
    <property type="nucleotide sequence ID" value="NC_012440.1"/>
</dbReference>
<gene>
    <name evidence="3" type="ordered locus">PERMA_0566</name>
</gene>
<keyword evidence="2" id="KW-0812">Transmembrane</keyword>
<dbReference type="HOGENOM" id="CLU_1365602_0_0_0"/>
<protein>
    <submittedName>
        <fullName evidence="3">Fimbrial assembly protein</fullName>
    </submittedName>
</protein>
<keyword evidence="2" id="KW-0472">Membrane</keyword>
<sequence>MIKINLNPEKVKKKLERRKIGIEFLKTKTVLYIGIPVILIAGELLYLTYLNVTVSKLQEKKQRLAEERARYKDIEQEIRRLKKKVAEAEKLKEETKLKMAIFEKLSSEKTDFIPMITSIATSMPDGIWLSRLEITRSRSNLSGFTFNPRFISEFYNNLSKYYTDLKFKSTAREAGKNVSYYSFSFNMGKWQVAEKEKKE</sequence>
<dbReference type="Proteomes" id="UP000001366">
    <property type="component" value="Chromosome"/>
</dbReference>
<dbReference type="eggNOG" id="COG3166">
    <property type="taxonomic scope" value="Bacteria"/>
</dbReference>
<feature type="transmembrane region" description="Helical" evidence="2">
    <location>
        <begin position="30"/>
        <end position="52"/>
    </location>
</feature>
<accession>C0QUJ0</accession>
<dbReference type="AlphaFoldDB" id="C0QUJ0"/>
<dbReference type="EMBL" id="CP001230">
    <property type="protein sequence ID" value="ACO03224.1"/>
    <property type="molecule type" value="Genomic_DNA"/>
</dbReference>
<feature type="coiled-coil region" evidence="1">
    <location>
        <begin position="54"/>
        <end position="105"/>
    </location>
</feature>
<keyword evidence="2" id="KW-1133">Transmembrane helix</keyword>
<name>C0QUJ0_PERMH</name>
<dbReference type="PANTHER" id="PTHR40278:SF1">
    <property type="entry name" value="DNA UTILIZATION PROTEIN HOFN"/>
    <property type="match status" value="1"/>
</dbReference>
<dbReference type="PANTHER" id="PTHR40278">
    <property type="entry name" value="DNA UTILIZATION PROTEIN HOFN"/>
    <property type="match status" value="1"/>
</dbReference>
<keyword evidence="1" id="KW-0175">Coiled coil</keyword>
<reference evidence="3 4" key="1">
    <citation type="journal article" date="2009" name="J. Bacteriol.">
        <title>Complete and draft genome sequences of six members of the Aquificales.</title>
        <authorList>
            <person name="Reysenbach A.L."/>
            <person name="Hamamura N."/>
            <person name="Podar M."/>
            <person name="Griffiths E."/>
            <person name="Ferreira S."/>
            <person name="Hochstein R."/>
            <person name="Heidelberg J."/>
            <person name="Johnson J."/>
            <person name="Mead D."/>
            <person name="Pohorille A."/>
            <person name="Sarmiento M."/>
            <person name="Schweighofer K."/>
            <person name="Seshadri R."/>
            <person name="Voytek M.A."/>
        </authorList>
    </citation>
    <scope>NUCLEOTIDE SEQUENCE [LARGE SCALE GENOMIC DNA]</scope>
    <source>
        <strain evidence="4">DSM 14350 / EX-H1</strain>
    </source>
</reference>
<dbReference type="PaxDb" id="123214-PERMA_0566"/>
<dbReference type="InterPro" id="IPR052534">
    <property type="entry name" value="Extracell_DNA_Util/SecSys_Comp"/>
</dbReference>
<keyword evidence="4" id="KW-1185">Reference proteome</keyword>
<dbReference type="STRING" id="123214.PERMA_0566"/>
<dbReference type="KEGG" id="pmx:PERMA_0566"/>
<organism evidence="3 4">
    <name type="scientific">Persephonella marina (strain DSM 14350 / EX-H1)</name>
    <dbReference type="NCBI Taxonomy" id="123214"/>
    <lineage>
        <taxon>Bacteria</taxon>
        <taxon>Pseudomonadati</taxon>
        <taxon>Aquificota</taxon>
        <taxon>Aquificia</taxon>
        <taxon>Aquificales</taxon>
        <taxon>Hydrogenothermaceae</taxon>
        <taxon>Persephonella</taxon>
    </lineage>
</organism>
<dbReference type="Pfam" id="PF05137">
    <property type="entry name" value="PilN"/>
    <property type="match status" value="1"/>
</dbReference>